<dbReference type="AlphaFoldDB" id="A0A6L5G4P5"/>
<comment type="caution">
    <text evidence="1">The sequence shown here is derived from an EMBL/GenBank/DDBJ whole genome shotgun (WGS) entry which is preliminary data.</text>
</comment>
<dbReference type="EMBL" id="WIAO01000003">
    <property type="protein sequence ID" value="MQM24616.1"/>
    <property type="molecule type" value="Genomic_DNA"/>
</dbReference>
<evidence type="ECO:0000313" key="1">
    <source>
        <dbReference type="EMBL" id="MQM24616.1"/>
    </source>
</evidence>
<protein>
    <submittedName>
        <fullName evidence="1">Uncharacterized protein</fullName>
    </submittedName>
</protein>
<keyword evidence="2" id="KW-1185">Reference proteome</keyword>
<reference evidence="1 2" key="1">
    <citation type="submission" date="2019-10" db="EMBL/GenBank/DDBJ databases">
        <title>Glycomyces albidus sp. nov., a novel actinomycete isolated from rhizosphere soil of wheat (Triticum aestivum L.).</title>
        <authorList>
            <person name="Qian L."/>
        </authorList>
    </citation>
    <scope>NUCLEOTIDE SEQUENCE [LARGE SCALE GENOMIC DNA]</scope>
    <source>
        <strain evidence="1 2">NEAU-7082</strain>
    </source>
</reference>
<gene>
    <name evidence="1" type="ORF">GFD30_03335</name>
</gene>
<accession>A0A6L5G4P5</accession>
<organism evidence="1 2">
    <name type="scientific">Glycomyces albidus</name>
    <dbReference type="NCBI Taxonomy" id="2656774"/>
    <lineage>
        <taxon>Bacteria</taxon>
        <taxon>Bacillati</taxon>
        <taxon>Actinomycetota</taxon>
        <taxon>Actinomycetes</taxon>
        <taxon>Glycomycetales</taxon>
        <taxon>Glycomycetaceae</taxon>
        <taxon>Glycomyces</taxon>
    </lineage>
</organism>
<dbReference type="Proteomes" id="UP000477750">
    <property type="component" value="Unassembled WGS sequence"/>
</dbReference>
<sequence length="272" mass="30362">MMLARIVAAFEDLSRSKRMAVGTGCSAFPQSTLISRSISFSDAVTAIWTWYHEELRHDLDFLTPRGDYQQRLTLKEFKRLLDDQRHLNQHANFDRASEAQAWQAAIVSNEVEPSDAALVDALLNELHSALNTAAEIARKASRSTTEASAWRTHNARTPESEMRAVLADIGRVNLQQRRVDTIVRRFEGHPKLRSAKTAQDRARIAAVVAMEMNLDPLTLPYDEILDEFGLIGDPLGFSLLLVAHGVEAAGNTGNHLIPVLRNAWQRISPDST</sequence>
<proteinExistence type="predicted"/>
<name>A0A6L5G4P5_9ACTN</name>
<evidence type="ECO:0000313" key="2">
    <source>
        <dbReference type="Proteomes" id="UP000477750"/>
    </source>
</evidence>